<comment type="similarity">
    <text evidence="4">Belongs to the ABC transporter superfamily. Macrolide exporter (TC 3.A.1.122) family.</text>
</comment>
<accession>Q2LVD7</accession>
<evidence type="ECO:0000256" key="3">
    <source>
        <dbReference type="ARBA" id="ARBA00022840"/>
    </source>
</evidence>
<dbReference type="GO" id="GO:0005524">
    <property type="term" value="F:ATP binding"/>
    <property type="evidence" value="ECO:0007669"/>
    <property type="project" value="UniProtKB-KW"/>
</dbReference>
<reference evidence="6 7" key="1">
    <citation type="journal article" date="2007" name="Proc. Natl. Acad. Sci. U.S.A.">
        <title>The genome of Syntrophus aciditrophicus: life at the thermodynamic limit of microbial growth.</title>
        <authorList>
            <person name="McInerney M.J."/>
            <person name="Rohlin L."/>
            <person name="Mouttaki H."/>
            <person name="Kim U."/>
            <person name="Krupp R.S."/>
            <person name="Rios-Hernandez L."/>
            <person name="Sieber J."/>
            <person name="Struchtemeyer C.G."/>
            <person name="Bhattacharyya A."/>
            <person name="Campbell J.W."/>
            <person name="Gunsalus R.P."/>
        </authorList>
    </citation>
    <scope>NUCLEOTIDE SEQUENCE [LARGE SCALE GENOMIC DNA]</scope>
    <source>
        <strain evidence="6 7">SB</strain>
    </source>
</reference>
<evidence type="ECO:0000256" key="1">
    <source>
        <dbReference type="ARBA" id="ARBA00022448"/>
    </source>
</evidence>
<dbReference type="SMART" id="SM00382">
    <property type="entry name" value="AAA"/>
    <property type="match status" value="1"/>
</dbReference>
<evidence type="ECO:0000313" key="7">
    <source>
        <dbReference type="Proteomes" id="UP000001933"/>
    </source>
</evidence>
<evidence type="ECO:0000256" key="4">
    <source>
        <dbReference type="ARBA" id="ARBA00038388"/>
    </source>
</evidence>
<dbReference type="PROSITE" id="PS50893">
    <property type="entry name" value="ABC_TRANSPORTER_2"/>
    <property type="match status" value="1"/>
</dbReference>
<dbReference type="Pfam" id="PF00005">
    <property type="entry name" value="ABC_tran"/>
    <property type="match status" value="1"/>
</dbReference>
<dbReference type="GO" id="GO:0016887">
    <property type="term" value="F:ATP hydrolysis activity"/>
    <property type="evidence" value="ECO:0007669"/>
    <property type="project" value="InterPro"/>
</dbReference>
<dbReference type="InParanoid" id="Q2LVD7"/>
<evidence type="ECO:0000313" key="6">
    <source>
        <dbReference type="EMBL" id="ABC78045.1"/>
    </source>
</evidence>
<dbReference type="eggNOG" id="COG1136">
    <property type="taxonomic scope" value="Bacteria"/>
</dbReference>
<sequence>MLPVLEKHATRDAGQTVTKEEPVTTPVIRVVDLWKIYGEETDGSMALRGANMEIARGEVLALLGRSGSGKTTLLNLLAGLDRPSRGYIEVEGRNLQSLGEKGRTLLRRTRIGFIFQFFNLIPTLSAFENVYLALELAGKTTPAQAFEALESVGLKGKEKRYPHELSGGEQQRVAIARAIVKAPALILADEPTGNLDTATGLQILELLSSRCRDLETSLLMVTHTSMACRFADRVLRMVDGVVIPEDDGEAREIRNEKIESGFPAEKPRHHR</sequence>
<dbReference type="GO" id="GO:0098796">
    <property type="term" value="C:membrane protein complex"/>
    <property type="evidence" value="ECO:0007669"/>
    <property type="project" value="UniProtKB-ARBA"/>
</dbReference>
<proteinExistence type="inferred from homology"/>
<dbReference type="HOGENOM" id="CLU_000604_1_22_7"/>
<dbReference type="SUPFAM" id="SSF52540">
    <property type="entry name" value="P-loop containing nucleoside triphosphate hydrolases"/>
    <property type="match status" value="1"/>
</dbReference>
<dbReference type="GO" id="GO:0022857">
    <property type="term" value="F:transmembrane transporter activity"/>
    <property type="evidence" value="ECO:0007669"/>
    <property type="project" value="TreeGrafter"/>
</dbReference>
<dbReference type="InterPro" id="IPR003439">
    <property type="entry name" value="ABC_transporter-like_ATP-bd"/>
</dbReference>
<dbReference type="PANTHER" id="PTHR24220:SF685">
    <property type="entry name" value="ABC TRANSPORTER RELATED"/>
    <property type="match status" value="1"/>
</dbReference>
<dbReference type="OrthoDB" id="9809450at2"/>
<evidence type="ECO:0000256" key="2">
    <source>
        <dbReference type="ARBA" id="ARBA00022741"/>
    </source>
</evidence>
<evidence type="ECO:0000259" key="5">
    <source>
        <dbReference type="PROSITE" id="PS50893"/>
    </source>
</evidence>
<organism evidence="6 7">
    <name type="scientific">Syntrophus aciditrophicus (strain SB)</name>
    <dbReference type="NCBI Taxonomy" id="56780"/>
    <lineage>
        <taxon>Bacteria</taxon>
        <taxon>Pseudomonadati</taxon>
        <taxon>Thermodesulfobacteriota</taxon>
        <taxon>Syntrophia</taxon>
        <taxon>Syntrophales</taxon>
        <taxon>Syntrophaceae</taxon>
        <taxon>Syntrophus</taxon>
    </lineage>
</organism>
<dbReference type="FunFam" id="3.40.50.300:FF:000032">
    <property type="entry name" value="Export ABC transporter ATP-binding protein"/>
    <property type="match status" value="1"/>
</dbReference>
<dbReference type="Gene3D" id="3.40.50.300">
    <property type="entry name" value="P-loop containing nucleotide triphosphate hydrolases"/>
    <property type="match status" value="1"/>
</dbReference>
<dbReference type="Proteomes" id="UP000001933">
    <property type="component" value="Chromosome"/>
</dbReference>
<dbReference type="STRING" id="56780.SYN_00745"/>
<dbReference type="InterPro" id="IPR027417">
    <property type="entry name" value="P-loop_NTPase"/>
</dbReference>
<keyword evidence="7" id="KW-1185">Reference proteome</keyword>
<keyword evidence="2" id="KW-0547">Nucleotide-binding</keyword>
<gene>
    <name evidence="6" type="ORF">SYN_00745</name>
</gene>
<dbReference type="EMBL" id="CP000252">
    <property type="protein sequence ID" value="ABC78045.1"/>
    <property type="molecule type" value="Genomic_DNA"/>
</dbReference>
<feature type="domain" description="ABC transporter" evidence="5">
    <location>
        <begin position="28"/>
        <end position="264"/>
    </location>
</feature>
<protein>
    <submittedName>
        <fullName evidence="6">ABC transporter ATP-binding protein</fullName>
    </submittedName>
</protein>
<dbReference type="PANTHER" id="PTHR24220">
    <property type="entry name" value="IMPORT ATP-BINDING PROTEIN"/>
    <property type="match status" value="1"/>
</dbReference>
<dbReference type="InterPro" id="IPR015854">
    <property type="entry name" value="ABC_transpr_LolD-like"/>
</dbReference>
<keyword evidence="1" id="KW-0813">Transport</keyword>
<dbReference type="GO" id="GO:0005886">
    <property type="term" value="C:plasma membrane"/>
    <property type="evidence" value="ECO:0007669"/>
    <property type="project" value="TreeGrafter"/>
</dbReference>
<name>Q2LVD7_SYNAS</name>
<dbReference type="AlphaFoldDB" id="Q2LVD7"/>
<dbReference type="InterPro" id="IPR017871">
    <property type="entry name" value="ABC_transporter-like_CS"/>
</dbReference>
<keyword evidence="3 6" id="KW-0067">ATP-binding</keyword>
<dbReference type="KEGG" id="sat:SYN_00745"/>
<dbReference type="PROSITE" id="PS00211">
    <property type="entry name" value="ABC_TRANSPORTER_1"/>
    <property type="match status" value="1"/>
</dbReference>
<dbReference type="InterPro" id="IPR003593">
    <property type="entry name" value="AAA+_ATPase"/>
</dbReference>
<dbReference type="CDD" id="cd03255">
    <property type="entry name" value="ABC_MJ0796_LolCDE_FtsE"/>
    <property type="match status" value="1"/>
</dbReference>
<dbReference type="InterPro" id="IPR017911">
    <property type="entry name" value="MacB-like_ATP-bd"/>
</dbReference>